<dbReference type="Proteomes" id="UP000576603">
    <property type="component" value="Unassembled WGS sequence"/>
</dbReference>
<accession>A0AAW3UAK6</accession>
<sequence>MIDARVGDNHVRVVDATQEHHDERLVSDGQLLPVRNNLD</sequence>
<gene>
    <name evidence="1" type="ORF">FHY32_004086</name>
</gene>
<reference evidence="1 2" key="1">
    <citation type="submission" date="2020-08" db="EMBL/GenBank/DDBJ databases">
        <title>Studying the diversity of plant-associated saprophytic bacteria and their role in host health and plant-pathogen interactions.</title>
        <authorList>
            <person name="Potnis N."/>
        </authorList>
    </citation>
    <scope>NUCLEOTIDE SEQUENCE [LARGE SCALE GENOMIC DNA]</scope>
    <source>
        <strain evidence="1 2">CFBP 7922</strain>
    </source>
</reference>
<protein>
    <submittedName>
        <fullName evidence="1">Uncharacterized protein</fullName>
    </submittedName>
</protein>
<evidence type="ECO:0000313" key="2">
    <source>
        <dbReference type="Proteomes" id="UP000576603"/>
    </source>
</evidence>
<organism evidence="1 2">
    <name type="scientific">Xanthomonas euvesicatoria</name>
    <dbReference type="NCBI Taxonomy" id="456327"/>
    <lineage>
        <taxon>Bacteria</taxon>
        <taxon>Pseudomonadati</taxon>
        <taxon>Pseudomonadota</taxon>
        <taxon>Gammaproteobacteria</taxon>
        <taxon>Lysobacterales</taxon>
        <taxon>Lysobacteraceae</taxon>
        <taxon>Xanthomonas</taxon>
    </lineage>
</organism>
<dbReference type="EMBL" id="JACHNL010000012">
    <property type="protein sequence ID" value="MBB4725680.1"/>
    <property type="molecule type" value="Genomic_DNA"/>
</dbReference>
<dbReference type="AlphaFoldDB" id="A0AAW3UAK6"/>
<name>A0AAW3UAK6_XANEU</name>
<proteinExistence type="predicted"/>
<comment type="caution">
    <text evidence="1">The sequence shown here is derived from an EMBL/GenBank/DDBJ whole genome shotgun (WGS) entry which is preliminary data.</text>
</comment>
<evidence type="ECO:0000313" key="1">
    <source>
        <dbReference type="EMBL" id="MBB4725680.1"/>
    </source>
</evidence>